<feature type="domain" description="HTH marR-type" evidence="2">
    <location>
        <begin position="40"/>
        <end position="139"/>
    </location>
</feature>
<feature type="compositionally biased region" description="Gly residues" evidence="1">
    <location>
        <begin position="168"/>
        <end position="180"/>
    </location>
</feature>
<feature type="region of interest" description="Disordered" evidence="1">
    <location>
        <begin position="154"/>
        <end position="189"/>
    </location>
</feature>
<comment type="caution">
    <text evidence="3">The sequence shown here is derived from an EMBL/GenBank/DDBJ whole genome shotgun (WGS) entry which is preliminary data.</text>
</comment>
<protein>
    <submittedName>
        <fullName evidence="3">MarR family winged helix-turn-helix transcriptional regulator</fullName>
    </submittedName>
</protein>
<dbReference type="EMBL" id="JAUCMM010000004">
    <property type="protein sequence ID" value="MDM7888461.1"/>
    <property type="molecule type" value="Genomic_DNA"/>
</dbReference>
<dbReference type="SUPFAM" id="SSF46785">
    <property type="entry name" value="Winged helix' DNA-binding domain"/>
    <property type="match status" value="1"/>
</dbReference>
<organism evidence="3 4">
    <name type="scientific">Curtobacterium subtropicum</name>
    <dbReference type="NCBI Taxonomy" id="3055138"/>
    <lineage>
        <taxon>Bacteria</taxon>
        <taxon>Bacillati</taxon>
        <taxon>Actinomycetota</taxon>
        <taxon>Actinomycetes</taxon>
        <taxon>Micrococcales</taxon>
        <taxon>Microbacteriaceae</taxon>
        <taxon>Curtobacterium</taxon>
    </lineage>
</organism>
<evidence type="ECO:0000313" key="3">
    <source>
        <dbReference type="EMBL" id="MDM7888461.1"/>
    </source>
</evidence>
<dbReference type="Pfam" id="PF01022">
    <property type="entry name" value="HTH_5"/>
    <property type="match status" value="1"/>
</dbReference>
<evidence type="ECO:0000313" key="4">
    <source>
        <dbReference type="Proteomes" id="UP001235720"/>
    </source>
</evidence>
<evidence type="ECO:0000259" key="2">
    <source>
        <dbReference type="SMART" id="SM00347"/>
    </source>
</evidence>
<dbReference type="InterPro" id="IPR036388">
    <property type="entry name" value="WH-like_DNA-bd_sf"/>
</dbReference>
<dbReference type="InterPro" id="IPR000835">
    <property type="entry name" value="HTH_MarR-typ"/>
</dbReference>
<sequence>MSSPSADVRGGRTTDDVRNTDIGRAYTELSRITRRASIRARGDDLVLSVVDQSLVDFVVQHPGCMAIDIARYLRLNRSTISRQLSGLLAAGLVRTTDGGSGNAKPLEATDAGRAALERSVRLHRDALEERLADWSDDDVALLAGLLERLGAADEAGLPMPARATDGSEGAGADTGDGGGDPGRDGLTAS</sequence>
<accession>A0ABT7TFU9</accession>
<dbReference type="Gene3D" id="1.10.10.10">
    <property type="entry name" value="Winged helix-like DNA-binding domain superfamily/Winged helix DNA-binding domain"/>
    <property type="match status" value="1"/>
</dbReference>
<feature type="compositionally biased region" description="Low complexity" evidence="1">
    <location>
        <begin position="154"/>
        <end position="167"/>
    </location>
</feature>
<dbReference type="RefSeq" id="WP_289470083.1">
    <property type="nucleotide sequence ID" value="NZ_JAUCMM010000004.1"/>
</dbReference>
<evidence type="ECO:0000256" key="1">
    <source>
        <dbReference type="SAM" id="MobiDB-lite"/>
    </source>
</evidence>
<reference evidence="3 4" key="1">
    <citation type="submission" date="2023-06" db="EMBL/GenBank/DDBJ databases">
        <authorList>
            <person name="Feng G."/>
            <person name="Li J."/>
            <person name="Zhu H."/>
        </authorList>
    </citation>
    <scope>NUCLEOTIDE SEQUENCE [LARGE SCALE GENOMIC DNA]</scope>
    <source>
        <strain evidence="3 4">RHCJP20</strain>
    </source>
</reference>
<proteinExistence type="predicted"/>
<dbReference type="InterPro" id="IPR001845">
    <property type="entry name" value="HTH_ArsR_DNA-bd_dom"/>
</dbReference>
<dbReference type="SMART" id="SM00347">
    <property type="entry name" value="HTH_MARR"/>
    <property type="match status" value="1"/>
</dbReference>
<name>A0ABT7TFU9_9MICO</name>
<dbReference type="InterPro" id="IPR036390">
    <property type="entry name" value="WH_DNA-bd_sf"/>
</dbReference>
<gene>
    <name evidence="3" type="ORF">QUG98_08335</name>
</gene>
<keyword evidence="4" id="KW-1185">Reference proteome</keyword>
<dbReference type="Proteomes" id="UP001235720">
    <property type="component" value="Unassembled WGS sequence"/>
</dbReference>